<comment type="similarity">
    <text evidence="1">Belongs to the C/M/P thioester hydrolase family.</text>
</comment>
<sequence>MGSSLSYVYKIQKHWEISRFSPLQSQPSFRKIRSNRKTVMLGRRTMAAVLQRMLPKTLPSVCLNRQLARWRHTGVQKLSSCRPAPVLTASPVRAILDEHTCIKGHFLPPHCPVTLHAHMYSEDGDLWEAFAHYNTKPDGTINLTRDHSVGGSYLGCEPMGLFWSLQPAPGGREGLRLRKKNVETPFVVNISLLDGHVSPSERQRAELATVTTERWYMAPGVKRIEIRQNGIVGTLFLPPGPGPFPAMLDLWGMGGGLVEYRSALFASRGYASMALAYIGHKDLPGPSNSVNVTNSYFKSAYQLLQDHQQICADRIGIIGLSFGVYLSLRIATKLGVNPSCLICINGPVGSTVKLRDEDGRTECNEIDTKYWTFDNEGNVGFKEVSFPDNLHPESIVKLEKLTCPLLYIVGEDDLSASSMDNANLIQKTLKAAGKSHLFTRLSYPGAGHLIEPPYSPNSRTSFWSVKPIKLVTLWGGHLAPHAAAQEDAWRKMLAFMQNNLRR</sequence>
<evidence type="ECO:0000256" key="2">
    <source>
        <dbReference type="PIRSR" id="PIRSR016521-1"/>
    </source>
</evidence>
<dbReference type="STRING" id="244447.ENSCSEP00000005980"/>
<keyword evidence="6" id="KW-1185">Reference proteome</keyword>
<dbReference type="SUPFAM" id="SSF53474">
    <property type="entry name" value="alpha/beta-Hydrolases"/>
    <property type="match status" value="1"/>
</dbReference>
<dbReference type="Pfam" id="PF08840">
    <property type="entry name" value="BAAT_C"/>
    <property type="match status" value="1"/>
</dbReference>
<dbReference type="GO" id="GO:0047617">
    <property type="term" value="F:fatty acyl-CoA hydrolase activity"/>
    <property type="evidence" value="ECO:0007669"/>
    <property type="project" value="TreeGrafter"/>
</dbReference>
<dbReference type="InterPro" id="IPR006862">
    <property type="entry name" value="Thio_Ohase/aa_AcTrfase"/>
</dbReference>
<dbReference type="Gene3D" id="2.60.40.2240">
    <property type="entry name" value="Acyl-CoA thioester hydrolase/BAAT N-terminal domain"/>
    <property type="match status" value="1"/>
</dbReference>
<dbReference type="Ensembl" id="ENSCSET00000006044.1">
    <property type="protein sequence ID" value="ENSCSEP00000005980.1"/>
    <property type="gene ID" value="ENSCSEG00000003862.1"/>
</dbReference>
<dbReference type="PANTHER" id="PTHR10824">
    <property type="entry name" value="ACYL-COENZYME A THIOESTERASE-RELATED"/>
    <property type="match status" value="1"/>
</dbReference>
<dbReference type="Gene3D" id="3.40.50.1820">
    <property type="entry name" value="alpha/beta hydrolase"/>
    <property type="match status" value="1"/>
</dbReference>
<dbReference type="PIRSF" id="PIRSF016521">
    <property type="entry name" value="Acyl-CoA_hydro"/>
    <property type="match status" value="1"/>
</dbReference>
<dbReference type="GO" id="GO:0006637">
    <property type="term" value="P:acyl-CoA metabolic process"/>
    <property type="evidence" value="ECO:0007669"/>
    <property type="project" value="InterPro"/>
</dbReference>
<dbReference type="GO" id="GO:0006631">
    <property type="term" value="P:fatty acid metabolic process"/>
    <property type="evidence" value="ECO:0007669"/>
    <property type="project" value="TreeGrafter"/>
</dbReference>
<feature type="domain" description="Acyl-CoA thioester hydrolase/bile acid-CoA amino acid N-acetyltransferase" evidence="3">
    <location>
        <begin position="97"/>
        <end position="228"/>
    </location>
</feature>
<evidence type="ECO:0000259" key="4">
    <source>
        <dbReference type="Pfam" id="PF08840"/>
    </source>
</evidence>
<feature type="active site" description="Charge relay system" evidence="2">
    <location>
        <position position="413"/>
    </location>
</feature>
<reference evidence="5" key="3">
    <citation type="submission" date="2025-09" db="UniProtKB">
        <authorList>
            <consortium name="Ensembl"/>
        </authorList>
    </citation>
    <scope>IDENTIFICATION</scope>
</reference>
<dbReference type="OrthoDB" id="6347013at2759"/>
<dbReference type="KEGG" id="csem:103386014"/>
<feature type="domain" description="BAAT/Acyl-CoA thioester hydrolase C-terminal" evidence="4">
    <location>
        <begin position="295"/>
        <end position="500"/>
    </location>
</feature>
<evidence type="ECO:0000259" key="3">
    <source>
        <dbReference type="Pfam" id="PF04775"/>
    </source>
</evidence>
<evidence type="ECO:0000256" key="1">
    <source>
        <dbReference type="ARBA" id="ARBA00006538"/>
    </source>
</evidence>
<feature type="active site" description="Charge relay system" evidence="2">
    <location>
        <position position="321"/>
    </location>
</feature>
<evidence type="ECO:0000313" key="5">
    <source>
        <dbReference type="Ensembl" id="ENSCSEP00000005980.1"/>
    </source>
</evidence>
<feature type="active site" description="Charge relay system" evidence="2">
    <location>
        <position position="448"/>
    </location>
</feature>
<dbReference type="Proteomes" id="UP000265120">
    <property type="component" value="Chromosome 11"/>
</dbReference>
<dbReference type="AlphaFoldDB" id="A0A3P8V0H7"/>
<dbReference type="InParanoid" id="A0A3P8V0H7"/>
<dbReference type="RefSeq" id="XP_008318306.1">
    <property type="nucleotide sequence ID" value="XM_008320084.3"/>
</dbReference>
<dbReference type="Pfam" id="PF04775">
    <property type="entry name" value="Bile_Hydr_Trans"/>
    <property type="match status" value="1"/>
</dbReference>
<dbReference type="InterPro" id="IPR016662">
    <property type="entry name" value="Acyl-CoA_thioEstase_long-chain"/>
</dbReference>
<dbReference type="FunFam" id="3.40.50.1820:FF:000024">
    <property type="entry name" value="acyl-coenzyme A thioesterase 4"/>
    <property type="match status" value="1"/>
</dbReference>
<protein>
    <submittedName>
        <fullName evidence="5">Bile acid-CoA:amino acid N-acyltransferase-like</fullName>
    </submittedName>
</protein>
<evidence type="ECO:0000313" key="6">
    <source>
        <dbReference type="Proteomes" id="UP000265120"/>
    </source>
</evidence>
<organism evidence="5 6">
    <name type="scientific">Cynoglossus semilaevis</name>
    <name type="common">Tongue sole</name>
    <dbReference type="NCBI Taxonomy" id="244447"/>
    <lineage>
        <taxon>Eukaryota</taxon>
        <taxon>Metazoa</taxon>
        <taxon>Chordata</taxon>
        <taxon>Craniata</taxon>
        <taxon>Vertebrata</taxon>
        <taxon>Euteleostomi</taxon>
        <taxon>Actinopterygii</taxon>
        <taxon>Neopterygii</taxon>
        <taxon>Teleostei</taxon>
        <taxon>Neoteleostei</taxon>
        <taxon>Acanthomorphata</taxon>
        <taxon>Carangaria</taxon>
        <taxon>Pleuronectiformes</taxon>
        <taxon>Pleuronectoidei</taxon>
        <taxon>Cynoglossidae</taxon>
        <taxon>Cynoglossinae</taxon>
        <taxon>Cynoglossus</taxon>
    </lineage>
</organism>
<dbReference type="InterPro" id="IPR029058">
    <property type="entry name" value="AB_hydrolase_fold"/>
</dbReference>
<name>A0A3P8V0H7_CYNSE</name>
<dbReference type="InterPro" id="IPR014940">
    <property type="entry name" value="BAAT_C"/>
</dbReference>
<dbReference type="OMA" id="KYWTYDD"/>
<reference evidence="5 6" key="1">
    <citation type="journal article" date="2014" name="Nat. Genet.">
        <title>Whole-genome sequence of a flatfish provides insights into ZW sex chromosome evolution and adaptation to a benthic lifestyle.</title>
        <authorList>
            <person name="Chen S."/>
            <person name="Zhang G."/>
            <person name="Shao C."/>
            <person name="Huang Q."/>
            <person name="Liu G."/>
            <person name="Zhang P."/>
            <person name="Song W."/>
            <person name="An N."/>
            <person name="Chalopin D."/>
            <person name="Volff J.N."/>
            <person name="Hong Y."/>
            <person name="Li Q."/>
            <person name="Sha Z."/>
            <person name="Zhou H."/>
            <person name="Xie M."/>
            <person name="Yu Q."/>
            <person name="Liu Y."/>
            <person name="Xiang H."/>
            <person name="Wang N."/>
            <person name="Wu K."/>
            <person name="Yang C."/>
            <person name="Zhou Q."/>
            <person name="Liao X."/>
            <person name="Yang L."/>
            <person name="Hu Q."/>
            <person name="Zhang J."/>
            <person name="Meng L."/>
            <person name="Jin L."/>
            <person name="Tian Y."/>
            <person name="Lian J."/>
            <person name="Yang J."/>
            <person name="Miao G."/>
            <person name="Liu S."/>
            <person name="Liang Z."/>
            <person name="Yan F."/>
            <person name="Li Y."/>
            <person name="Sun B."/>
            <person name="Zhang H."/>
            <person name="Zhang J."/>
            <person name="Zhu Y."/>
            <person name="Du M."/>
            <person name="Zhao Y."/>
            <person name="Schartl M."/>
            <person name="Tang Q."/>
            <person name="Wang J."/>
        </authorList>
    </citation>
    <scope>NUCLEOTIDE SEQUENCE</scope>
</reference>
<dbReference type="InterPro" id="IPR042490">
    <property type="entry name" value="Thio_Ohase/BAAT_N"/>
</dbReference>
<dbReference type="GeneTree" id="ENSGT01010000222336"/>
<dbReference type="PANTHER" id="PTHR10824:SF36">
    <property type="entry name" value="ACYL-COA THIOESTERASE 17-RELATED"/>
    <property type="match status" value="1"/>
</dbReference>
<accession>A0A3P8V0H7</accession>
<dbReference type="GeneID" id="103386014"/>
<reference evidence="5" key="2">
    <citation type="submission" date="2025-08" db="UniProtKB">
        <authorList>
            <consortium name="Ensembl"/>
        </authorList>
    </citation>
    <scope>IDENTIFICATION</scope>
</reference>
<proteinExistence type="inferred from homology"/>